<dbReference type="OrthoDB" id="10035659at2759"/>
<evidence type="ECO:0000256" key="4">
    <source>
        <dbReference type="ARBA" id="ARBA00022692"/>
    </source>
</evidence>
<organism evidence="10 11">
    <name type="scientific">Branchiostoma lanceolatum</name>
    <name type="common">Common lancelet</name>
    <name type="synonym">Amphioxus lanceolatum</name>
    <dbReference type="NCBI Taxonomy" id="7740"/>
    <lineage>
        <taxon>Eukaryota</taxon>
        <taxon>Metazoa</taxon>
        <taxon>Chordata</taxon>
        <taxon>Cephalochordata</taxon>
        <taxon>Leptocardii</taxon>
        <taxon>Amphioxiformes</taxon>
        <taxon>Branchiostomatidae</taxon>
        <taxon>Branchiostoma</taxon>
    </lineage>
</organism>
<dbReference type="Proteomes" id="UP000838412">
    <property type="component" value="Chromosome 3"/>
</dbReference>
<keyword evidence="5" id="KW-0735">Signal-anchor</keyword>
<keyword evidence="8" id="KW-0472">Membrane</keyword>
<evidence type="ECO:0000256" key="3">
    <source>
        <dbReference type="ARBA" id="ARBA00022679"/>
    </source>
</evidence>
<evidence type="ECO:0000256" key="7">
    <source>
        <dbReference type="ARBA" id="ARBA00023034"/>
    </source>
</evidence>
<reference evidence="10" key="1">
    <citation type="submission" date="2022-01" db="EMBL/GenBank/DDBJ databases">
        <authorList>
            <person name="Braso-Vives M."/>
        </authorList>
    </citation>
    <scope>NUCLEOTIDE SEQUENCE</scope>
</reference>
<keyword evidence="6" id="KW-1133">Transmembrane helix</keyword>
<evidence type="ECO:0000256" key="5">
    <source>
        <dbReference type="ARBA" id="ARBA00022968"/>
    </source>
</evidence>
<dbReference type="GO" id="GO:0000139">
    <property type="term" value="C:Golgi membrane"/>
    <property type="evidence" value="ECO:0007669"/>
    <property type="project" value="UniProtKB-SubCell"/>
</dbReference>
<dbReference type="InterPro" id="IPR027417">
    <property type="entry name" value="P-loop_NTPase"/>
</dbReference>
<name>A0A8J9ZMJ7_BRALA</name>
<evidence type="ECO:0000256" key="9">
    <source>
        <dbReference type="ARBA" id="ARBA00023180"/>
    </source>
</evidence>
<accession>A0A8J9ZMJ7</accession>
<keyword evidence="3" id="KW-0808">Transferase</keyword>
<proteinExistence type="inferred from homology"/>
<keyword evidence="9" id="KW-0325">Glycoprotein</keyword>
<protein>
    <submittedName>
        <fullName evidence="10">GAL3ST1 protein</fullName>
    </submittedName>
</protein>
<evidence type="ECO:0000256" key="1">
    <source>
        <dbReference type="ARBA" id="ARBA00004323"/>
    </source>
</evidence>
<keyword evidence="11" id="KW-1185">Reference proteome</keyword>
<dbReference type="InterPro" id="IPR009729">
    <property type="entry name" value="Gal-3-0_sulfotransfrase"/>
</dbReference>
<keyword evidence="7" id="KW-0333">Golgi apparatus</keyword>
<sequence>MICRRRMKISSAFVALLVCGGVFYYISSIMHEDNNISLRPQLHKLGYRIPAEAPQENREVIEKETDTCIPRRKYVFIATHKTGTVTTSNIFQRYAINHKLAVLIPTSGNPISWGIPPDEKDYIHTPDEQYDALWNHLRYNKTWLRSKFPANTAYISIIRDPFNQMNSAMNYYYLQKILKIPDVSDPVIEFLMDPWKYKNRSEVHFDFCNITWDPTRNFMSFDLGYPAEGADDEGRARRYISELEADFTLIMLLEYLDESLVLLRRLMCWEMQDVLYVTKNNRTYSHKKLIPSKEQTSNLRKWKAVDYLLYDTFNTSLWRKIAEQGVGFHEEVYYFREVNKNVNTYCQERQQGAPNLTVVASKWTPQFEVDAKFCRVILSRVTDLMPRLRKGHKGGQAILSERDNVFAVSQGQPTFKYRIERREYLKMHLNGSSN</sequence>
<gene>
    <name evidence="10" type="primary">GAL3ST1</name>
    <name evidence="10" type="ORF">BLAG_LOCUS15856</name>
</gene>
<dbReference type="EMBL" id="OV696688">
    <property type="protein sequence ID" value="CAH1258206.1"/>
    <property type="molecule type" value="Genomic_DNA"/>
</dbReference>
<comment type="similarity">
    <text evidence="2">Belongs to the galactose-3-O-sulfotransferase family.</text>
</comment>
<evidence type="ECO:0000256" key="2">
    <source>
        <dbReference type="ARBA" id="ARBA00008124"/>
    </source>
</evidence>
<dbReference type="GO" id="GO:0009247">
    <property type="term" value="P:glycolipid biosynthetic process"/>
    <property type="evidence" value="ECO:0007669"/>
    <property type="project" value="InterPro"/>
</dbReference>
<dbReference type="PANTHER" id="PTHR14647:SF87">
    <property type="entry name" value="PUTATIVE-RELATED"/>
    <property type="match status" value="1"/>
</dbReference>
<dbReference type="GO" id="GO:0001733">
    <property type="term" value="F:galactosylceramide sulfotransferase activity"/>
    <property type="evidence" value="ECO:0007669"/>
    <property type="project" value="InterPro"/>
</dbReference>
<dbReference type="PANTHER" id="PTHR14647">
    <property type="entry name" value="GALACTOSE-3-O-SULFOTRANSFERASE"/>
    <property type="match status" value="1"/>
</dbReference>
<dbReference type="Pfam" id="PF06990">
    <property type="entry name" value="Gal-3-0_sulfotr"/>
    <property type="match status" value="1"/>
</dbReference>
<dbReference type="AlphaFoldDB" id="A0A8J9ZMJ7"/>
<dbReference type="Gene3D" id="3.40.50.300">
    <property type="entry name" value="P-loop containing nucleotide triphosphate hydrolases"/>
    <property type="match status" value="1"/>
</dbReference>
<comment type="subcellular location">
    <subcellularLocation>
        <location evidence="1">Golgi apparatus membrane</location>
        <topology evidence="1">Single-pass type II membrane protein</topology>
    </subcellularLocation>
</comment>
<evidence type="ECO:0000313" key="11">
    <source>
        <dbReference type="Proteomes" id="UP000838412"/>
    </source>
</evidence>
<evidence type="ECO:0000313" key="10">
    <source>
        <dbReference type="EMBL" id="CAH1258206.1"/>
    </source>
</evidence>
<evidence type="ECO:0000256" key="8">
    <source>
        <dbReference type="ARBA" id="ARBA00023136"/>
    </source>
</evidence>
<keyword evidence="4" id="KW-0812">Transmembrane</keyword>
<dbReference type="SUPFAM" id="SSF52540">
    <property type="entry name" value="P-loop containing nucleoside triphosphate hydrolases"/>
    <property type="match status" value="1"/>
</dbReference>
<evidence type="ECO:0000256" key="6">
    <source>
        <dbReference type="ARBA" id="ARBA00022989"/>
    </source>
</evidence>